<evidence type="ECO:0000313" key="3">
    <source>
        <dbReference type="Proteomes" id="UP000318538"/>
    </source>
</evidence>
<dbReference type="EMBL" id="CP036525">
    <property type="protein sequence ID" value="QDT08002.1"/>
    <property type="molecule type" value="Genomic_DNA"/>
</dbReference>
<sequence length="187" mass="19739">MKSLTYAVKAARPFNVEGNSIEVGSVVAAIHTFGGVDIGTLRSLLSTCDRLQIECFDDDGEVEDDAPDADDPNSESGSDIETQSAPGSEADEAQAEAEANTESESDANADSTDETEAEVPDDPSPQGLSDDTRLDTVLESDFAEKYAEENVETRGELVEWLANGNKLTTPNGIGPKSALKIAEILGL</sequence>
<dbReference type="KEGG" id="rlc:K227x_64320"/>
<feature type="compositionally biased region" description="Acidic residues" evidence="1">
    <location>
        <begin position="59"/>
        <end position="73"/>
    </location>
</feature>
<reference evidence="2 3" key="1">
    <citation type="submission" date="2019-02" db="EMBL/GenBank/DDBJ databases">
        <title>Deep-cultivation of Planctomycetes and their phenomic and genomic characterization uncovers novel biology.</title>
        <authorList>
            <person name="Wiegand S."/>
            <person name="Jogler M."/>
            <person name="Boedeker C."/>
            <person name="Pinto D."/>
            <person name="Vollmers J."/>
            <person name="Rivas-Marin E."/>
            <person name="Kohn T."/>
            <person name="Peeters S.H."/>
            <person name="Heuer A."/>
            <person name="Rast P."/>
            <person name="Oberbeckmann S."/>
            <person name="Bunk B."/>
            <person name="Jeske O."/>
            <person name="Meyerdierks A."/>
            <person name="Storesund J.E."/>
            <person name="Kallscheuer N."/>
            <person name="Luecker S."/>
            <person name="Lage O.M."/>
            <person name="Pohl T."/>
            <person name="Merkel B.J."/>
            <person name="Hornburger P."/>
            <person name="Mueller R.-W."/>
            <person name="Bruemmer F."/>
            <person name="Labrenz M."/>
            <person name="Spormann A.M."/>
            <person name="Op den Camp H."/>
            <person name="Overmann J."/>
            <person name="Amann R."/>
            <person name="Jetten M.S.M."/>
            <person name="Mascher T."/>
            <person name="Medema M.H."/>
            <person name="Devos D.P."/>
            <person name="Kaster A.-K."/>
            <person name="Ovreas L."/>
            <person name="Rohde M."/>
            <person name="Galperin M.Y."/>
            <person name="Jogler C."/>
        </authorList>
    </citation>
    <scope>NUCLEOTIDE SEQUENCE [LARGE SCALE GENOMIC DNA]</scope>
    <source>
        <strain evidence="2 3">K22_7</strain>
    </source>
</reference>
<proteinExistence type="predicted"/>
<name>A0A517NLK0_9BACT</name>
<dbReference type="AlphaFoldDB" id="A0A517NLK0"/>
<keyword evidence="3" id="KW-1185">Reference proteome</keyword>
<feature type="region of interest" description="Disordered" evidence="1">
    <location>
        <begin position="59"/>
        <end position="135"/>
    </location>
</feature>
<dbReference type="Proteomes" id="UP000318538">
    <property type="component" value="Chromosome"/>
</dbReference>
<gene>
    <name evidence="2" type="ORF">K227x_64320</name>
</gene>
<evidence type="ECO:0000313" key="2">
    <source>
        <dbReference type="EMBL" id="QDT08002.1"/>
    </source>
</evidence>
<protein>
    <submittedName>
        <fullName evidence="2">Uncharacterized protein</fullName>
    </submittedName>
</protein>
<accession>A0A517NLK0</accession>
<evidence type="ECO:0000256" key="1">
    <source>
        <dbReference type="SAM" id="MobiDB-lite"/>
    </source>
</evidence>
<organism evidence="2 3">
    <name type="scientific">Rubripirellula lacrimiformis</name>
    <dbReference type="NCBI Taxonomy" id="1930273"/>
    <lineage>
        <taxon>Bacteria</taxon>
        <taxon>Pseudomonadati</taxon>
        <taxon>Planctomycetota</taxon>
        <taxon>Planctomycetia</taxon>
        <taxon>Pirellulales</taxon>
        <taxon>Pirellulaceae</taxon>
        <taxon>Rubripirellula</taxon>
    </lineage>
</organism>
<feature type="compositionally biased region" description="Acidic residues" evidence="1">
    <location>
        <begin position="89"/>
        <end position="121"/>
    </location>
</feature>
<feature type="compositionally biased region" description="Polar residues" evidence="1">
    <location>
        <begin position="74"/>
        <end position="86"/>
    </location>
</feature>
<dbReference type="RefSeq" id="WP_145176771.1">
    <property type="nucleotide sequence ID" value="NZ_CP036525.1"/>
</dbReference>